<keyword evidence="5" id="KW-1185">Reference proteome</keyword>
<proteinExistence type="predicted"/>
<evidence type="ECO:0000313" key="3">
    <source>
        <dbReference type="EMBL" id="CAF1080769.1"/>
    </source>
</evidence>
<evidence type="ECO:0000313" key="2">
    <source>
        <dbReference type="EMBL" id="CAF0998737.1"/>
    </source>
</evidence>
<dbReference type="GO" id="GO:0016020">
    <property type="term" value="C:membrane"/>
    <property type="evidence" value="ECO:0007669"/>
    <property type="project" value="GOC"/>
</dbReference>
<comment type="caution">
    <text evidence="2">The sequence shown here is derived from an EMBL/GenBank/DDBJ whole genome shotgun (WGS) entry which is preliminary data.</text>
</comment>
<dbReference type="InterPro" id="IPR029044">
    <property type="entry name" value="Nucleotide-diphossugar_trans"/>
</dbReference>
<dbReference type="AlphaFoldDB" id="A0A814GN35"/>
<dbReference type="EMBL" id="CAJNOL010000472">
    <property type="protein sequence ID" value="CAF1080769.1"/>
    <property type="molecule type" value="Genomic_DNA"/>
</dbReference>
<dbReference type="SUPFAM" id="SSF53448">
    <property type="entry name" value="Nucleotide-diphospho-sugar transferases"/>
    <property type="match status" value="1"/>
</dbReference>
<dbReference type="InterPro" id="IPR007577">
    <property type="entry name" value="GlycoTrfase_DXD_sugar-bd_CS"/>
</dbReference>
<evidence type="ECO:0000313" key="4">
    <source>
        <dbReference type="Proteomes" id="UP000663854"/>
    </source>
</evidence>
<protein>
    <submittedName>
        <fullName evidence="2">Uncharacterized protein</fullName>
    </submittedName>
</protein>
<dbReference type="InterPro" id="IPR051706">
    <property type="entry name" value="Glycosyltransferase_domain"/>
</dbReference>
<dbReference type="GO" id="GO:0051999">
    <property type="term" value="P:mannosyl-inositol phosphorylceramide biosynthetic process"/>
    <property type="evidence" value="ECO:0007669"/>
    <property type="project" value="TreeGrafter"/>
</dbReference>
<dbReference type="PANTHER" id="PTHR32385:SF15">
    <property type="entry name" value="INOSITOL PHOSPHOCERAMIDE MANNOSYLTRANSFERASE 1"/>
    <property type="match status" value="1"/>
</dbReference>
<dbReference type="PANTHER" id="PTHR32385">
    <property type="entry name" value="MANNOSYL PHOSPHORYLINOSITOL CERAMIDE SYNTHASE"/>
    <property type="match status" value="1"/>
</dbReference>
<evidence type="ECO:0000313" key="5">
    <source>
        <dbReference type="Proteomes" id="UP000663870"/>
    </source>
</evidence>
<reference evidence="2" key="1">
    <citation type="submission" date="2021-02" db="EMBL/GenBank/DDBJ databases">
        <authorList>
            <person name="Nowell W R."/>
        </authorList>
    </citation>
    <scope>NUCLEOTIDE SEQUENCE</scope>
</reference>
<dbReference type="Proteomes" id="UP000663870">
    <property type="component" value="Unassembled WGS sequence"/>
</dbReference>
<dbReference type="Proteomes" id="UP000663854">
    <property type="component" value="Unassembled WGS sequence"/>
</dbReference>
<evidence type="ECO:0000256" key="1">
    <source>
        <dbReference type="ARBA" id="ARBA00022679"/>
    </source>
</evidence>
<dbReference type="EMBL" id="CAJNOH010000320">
    <property type="protein sequence ID" value="CAF0998737.1"/>
    <property type="molecule type" value="Genomic_DNA"/>
</dbReference>
<dbReference type="Pfam" id="PF04488">
    <property type="entry name" value="Gly_transf_sug"/>
    <property type="match status" value="1"/>
</dbReference>
<name>A0A814GN35_9BILA</name>
<dbReference type="Gene3D" id="3.90.550.20">
    <property type="match status" value="1"/>
</dbReference>
<dbReference type="GO" id="GO:0000030">
    <property type="term" value="F:mannosyltransferase activity"/>
    <property type="evidence" value="ECO:0007669"/>
    <property type="project" value="TreeGrafter"/>
</dbReference>
<keyword evidence="1" id="KW-0808">Transferase</keyword>
<sequence length="166" mass="19684">MICNALEYRTPPRTVYENDVIRYANATSVRRRIPRLIHQTYRTHDVPSIWNATVQSVMEKNIGEFKYRRWSHAEMDAFVKKHEPQFYWKTYITYPYDMQRIDSFRYVLMLHVGGIYVDMDNGCNRPFRDLLVTLESLEPDATYLAAFPRRESFGVENKNLCNGSQG</sequence>
<organism evidence="2 4">
    <name type="scientific">Rotaria sordida</name>
    <dbReference type="NCBI Taxonomy" id="392033"/>
    <lineage>
        <taxon>Eukaryota</taxon>
        <taxon>Metazoa</taxon>
        <taxon>Spiralia</taxon>
        <taxon>Gnathifera</taxon>
        <taxon>Rotifera</taxon>
        <taxon>Eurotatoria</taxon>
        <taxon>Bdelloidea</taxon>
        <taxon>Philodinida</taxon>
        <taxon>Philodinidae</taxon>
        <taxon>Rotaria</taxon>
    </lineage>
</organism>
<accession>A0A814GN35</accession>
<gene>
    <name evidence="3" type="ORF">JXQ802_LOCUS18172</name>
    <name evidence="2" type="ORF">PYM288_LOCUS14496</name>
</gene>